<dbReference type="OrthoDB" id="615576at2"/>
<keyword evidence="3" id="KW-0106">Calcium</keyword>
<dbReference type="PANTHER" id="PTHR11878:SF65">
    <property type="entry name" value="NA_CA-EXCHANGE PROTEIN, ISOFORM G"/>
    <property type="match status" value="1"/>
</dbReference>
<dbReference type="InterPro" id="IPR021655">
    <property type="entry name" value="Put_metal-bd"/>
</dbReference>
<evidence type="ECO:0000313" key="8">
    <source>
        <dbReference type="Proteomes" id="UP000305848"/>
    </source>
</evidence>
<evidence type="ECO:0000256" key="1">
    <source>
        <dbReference type="ARBA" id="ARBA00022729"/>
    </source>
</evidence>
<protein>
    <submittedName>
        <fullName evidence="7">T9SS type A sorting domain-containing protein</fullName>
    </submittedName>
</protein>
<keyword evidence="4" id="KW-0406">Ion transport</keyword>
<dbReference type="SUPFAM" id="SSF50965">
    <property type="entry name" value="Galactose oxidase, central domain"/>
    <property type="match status" value="1"/>
</dbReference>
<feature type="domain" description="Calx-beta" evidence="6">
    <location>
        <begin position="914"/>
        <end position="1006"/>
    </location>
</feature>
<dbReference type="SMART" id="SM00237">
    <property type="entry name" value="Calx_beta"/>
    <property type="match status" value="1"/>
</dbReference>
<evidence type="ECO:0000259" key="6">
    <source>
        <dbReference type="SMART" id="SM00237"/>
    </source>
</evidence>
<feature type="signal peptide" evidence="5">
    <location>
        <begin position="1"/>
        <end position="19"/>
    </location>
</feature>
<dbReference type="NCBIfam" id="TIGR04183">
    <property type="entry name" value="Por_Secre_tail"/>
    <property type="match status" value="1"/>
</dbReference>
<dbReference type="InterPro" id="IPR003644">
    <property type="entry name" value="Calx_beta"/>
</dbReference>
<evidence type="ECO:0000256" key="3">
    <source>
        <dbReference type="ARBA" id="ARBA00022837"/>
    </source>
</evidence>
<evidence type="ECO:0000313" key="7">
    <source>
        <dbReference type="EMBL" id="TKK67474.1"/>
    </source>
</evidence>
<dbReference type="InterPro" id="IPR011043">
    <property type="entry name" value="Gal_Oxase/kelch_b-propeller"/>
</dbReference>
<dbReference type="GO" id="GO:0005432">
    <property type="term" value="F:calcium:sodium antiporter activity"/>
    <property type="evidence" value="ECO:0007669"/>
    <property type="project" value="TreeGrafter"/>
</dbReference>
<dbReference type="Gene3D" id="2.60.40.2030">
    <property type="match status" value="1"/>
</dbReference>
<dbReference type="SUPFAM" id="SSF141072">
    <property type="entry name" value="CalX-like"/>
    <property type="match status" value="1"/>
</dbReference>
<accession>A0A4U3L044</accession>
<gene>
    <name evidence="7" type="ORF">FC093_14375</name>
</gene>
<dbReference type="GO" id="GO:0007154">
    <property type="term" value="P:cell communication"/>
    <property type="evidence" value="ECO:0007669"/>
    <property type="project" value="InterPro"/>
</dbReference>
<keyword evidence="2" id="KW-0677">Repeat</keyword>
<dbReference type="PANTHER" id="PTHR11878">
    <property type="entry name" value="SODIUM/CALCIUM EXCHANGER"/>
    <property type="match status" value="1"/>
</dbReference>
<dbReference type="AlphaFoldDB" id="A0A4U3L044"/>
<sequence length="1127" mass="118615">MKKILLALSCIACFFTLHAQVLYGTASDGGTNGKGTINTFNTNAGILNAIFTFDSPDGAHPQFSGLIKANDGKLYGMTRYGGSNNYGVLFSYEPTSSKYTLLKDFDVSSGTYPYGSLMQAKDGKLYGMTTYGGNNNAGVIFSFDPVSAVYTKLKDLDIANGAWPYGHLIQATDGKLYGLTSYGGNRNTGVIFSFNPSSLVYTKLKDLDGGNGGSPYGSLMQAADGKLYGMTAYGGSKGEGVIFSYDLTTATYSRQIDFDGSNGAYPYGHLIQTADGKLYGMTNAGGYFNDGVIFSFNPSTFTYTKLKDFDIASGGNPYDGLMQAADGKLYGTTSDGGSNNSGVIFSFNPVTAAYVKLKDLDDANGSSPQSNLVQTTDGKLYSMTTNGGSGGSGVIFAFDPSQLSYTKVKDFGSNTVGSNVLAGLIQSAGKLYGMTNTGGNKGAGVIYSFNPATSMYTNLYSFDGANGSNPYGSLMQAKDGKLYGMTYSGGSKGYGVIFLFDTATSLYTKVYDFDYSKGGNPTGSLIQATNGKLYGMTYYGGNNGAGVVFSFDPVTLVYTKLVDFNGTNGAYPYGSLMQATDNKLYGLTYSGGSKGFGVIFSFDPATSIYTKQRDFAGTNGSNPTGNLLQAADGKLYGMTSFGGSSDKGVIFSFIPTTLTFARRKDFDGISGGNPHGSLMQAADGKLYGVTNAGGNNNAGVIFSFAPAKSTYTKLQDFDGTNGSAPQYVTLTEATCAGTTFYRDADSDGYGDINNSTVACVQPAGYVADSTDCNDSDANANKAITWYIDADADGYSGDSTMQCSRPANGFLLAELTGGTGDCDDSNTGIHPDATEIPGDSIDQDCDGFDLKTWYADADGDSYGNANTVTTANEQPTGYVANSTDCNDGDGTIYPGAPELCDGKDNNCDGTVDEGCAVPKLRINDVSLTEGNSGMQKMTFSVTLSVTSAQTVTVSYRTRNGTATAPDDYEAQSGMLTFEPGVKKQTISIIINGDAIVEGDETFNVRLGNPVNATISRALGTGTILDDETSSTSPVGRNNGGSTYVVSISPNPANNVLNVKLDSFRGKVILQLTNLQGKVLKEAKLQTMGNEWHAQQRFNVSDMASGTYLIVVLDEEGNKQTKKVVIAHR</sequence>
<evidence type="ECO:0000256" key="4">
    <source>
        <dbReference type="ARBA" id="ARBA00023065"/>
    </source>
</evidence>
<name>A0A4U3L044_9BACT</name>
<organism evidence="7 8">
    <name type="scientific">Ilyomonas limi</name>
    <dbReference type="NCBI Taxonomy" id="2575867"/>
    <lineage>
        <taxon>Bacteria</taxon>
        <taxon>Pseudomonadati</taxon>
        <taxon>Bacteroidota</taxon>
        <taxon>Chitinophagia</taxon>
        <taxon>Chitinophagales</taxon>
        <taxon>Chitinophagaceae</taxon>
        <taxon>Ilyomonas</taxon>
    </lineage>
</organism>
<dbReference type="GO" id="GO:0016020">
    <property type="term" value="C:membrane"/>
    <property type="evidence" value="ECO:0007669"/>
    <property type="project" value="InterPro"/>
</dbReference>
<dbReference type="InterPro" id="IPR038081">
    <property type="entry name" value="CalX-like_sf"/>
</dbReference>
<dbReference type="GO" id="GO:0098703">
    <property type="term" value="P:calcium ion import across plasma membrane"/>
    <property type="evidence" value="ECO:0007669"/>
    <property type="project" value="TreeGrafter"/>
</dbReference>
<dbReference type="EMBL" id="SZQL01000011">
    <property type="protein sequence ID" value="TKK67474.1"/>
    <property type="molecule type" value="Genomic_DNA"/>
</dbReference>
<dbReference type="RefSeq" id="WP_137262491.1">
    <property type="nucleotide sequence ID" value="NZ_SZQL01000011.1"/>
</dbReference>
<proteinExistence type="predicted"/>
<dbReference type="Proteomes" id="UP000305848">
    <property type="component" value="Unassembled WGS sequence"/>
</dbReference>
<reference evidence="7 8" key="1">
    <citation type="submission" date="2019-05" db="EMBL/GenBank/DDBJ databases">
        <title>Panacibacter sp. strain 17mud1-8 Genome sequencing and assembly.</title>
        <authorList>
            <person name="Chhetri G."/>
        </authorList>
    </citation>
    <scope>NUCLEOTIDE SEQUENCE [LARGE SCALE GENOMIC DNA]</scope>
    <source>
        <strain evidence="7 8">17mud1-8</strain>
    </source>
</reference>
<keyword evidence="1 5" id="KW-0732">Signal</keyword>
<dbReference type="InterPro" id="IPR022519">
    <property type="entry name" value="Gloeo/Verruco_rpt"/>
</dbReference>
<feature type="chain" id="PRO_5020250456" evidence="5">
    <location>
        <begin position="20"/>
        <end position="1127"/>
    </location>
</feature>
<dbReference type="Pfam" id="PF11617">
    <property type="entry name" value="Cu-binding_MopE"/>
    <property type="match status" value="2"/>
</dbReference>
<dbReference type="NCBIfam" id="TIGR03803">
    <property type="entry name" value="Gloeo_Verruco"/>
    <property type="match status" value="14"/>
</dbReference>
<dbReference type="Pfam" id="PF03160">
    <property type="entry name" value="Calx-beta"/>
    <property type="match status" value="1"/>
</dbReference>
<comment type="caution">
    <text evidence="7">The sequence shown here is derived from an EMBL/GenBank/DDBJ whole genome shotgun (WGS) entry which is preliminary data.</text>
</comment>
<evidence type="ECO:0000256" key="2">
    <source>
        <dbReference type="ARBA" id="ARBA00022737"/>
    </source>
</evidence>
<dbReference type="InterPro" id="IPR051171">
    <property type="entry name" value="CaCA"/>
</dbReference>
<keyword evidence="4" id="KW-0813">Transport</keyword>
<evidence type="ECO:0000256" key="5">
    <source>
        <dbReference type="SAM" id="SignalP"/>
    </source>
</evidence>
<dbReference type="InterPro" id="IPR026444">
    <property type="entry name" value="Secre_tail"/>
</dbReference>
<keyword evidence="8" id="KW-1185">Reference proteome</keyword>
<dbReference type="Pfam" id="PF18962">
    <property type="entry name" value="Por_Secre_tail"/>
    <property type="match status" value="1"/>
</dbReference>